<dbReference type="EMBL" id="DF384213">
    <property type="protein sequence ID" value="GAE01399.1"/>
    <property type="molecule type" value="Genomic_DNA"/>
</dbReference>
<sequence>MNNLLGAYDKDRKLDKEGITAAGLLMFGNYLVLMGTNEQCIKNQY</sequence>
<organism evidence="1">
    <name type="scientific">Clostridium botulinum B str. Osaka05</name>
    <dbReference type="NCBI Taxonomy" id="1407017"/>
    <lineage>
        <taxon>Bacteria</taxon>
        <taxon>Bacillati</taxon>
        <taxon>Bacillota</taxon>
        <taxon>Clostridia</taxon>
        <taxon>Eubacteriales</taxon>
        <taxon>Clostridiaceae</taxon>
        <taxon>Clostridium</taxon>
    </lineage>
</organism>
<reference evidence="1" key="1">
    <citation type="submission" date="2013-10" db="EMBL/GenBank/DDBJ databases">
        <title>Draft genome sequence of Clostridium botulinum type B strain Osaka05.</title>
        <authorList>
            <person name="Sakaguchi Y."/>
            <person name="Hosomi K."/>
            <person name="Uchiyama J."/>
            <person name="Ogura Y."/>
            <person name="Sakaguchi M."/>
            <person name="Kohda T."/>
            <person name="Mukamoto M."/>
            <person name="Misawa N."/>
            <person name="Matsuzaki S."/>
            <person name="Hayashi T."/>
            <person name="Kozaki S."/>
        </authorList>
    </citation>
    <scope>NUCLEOTIDE SEQUENCE</scope>
    <source>
        <strain evidence="1">Osaka05</strain>
    </source>
</reference>
<dbReference type="RefSeq" id="WP_154219191.1">
    <property type="nucleotide sequence ID" value="NZ_DF384213.1"/>
</dbReference>
<name>A0A0S6U547_CLOBO</name>
<dbReference type="HOGENOM" id="CLU_3197982_0_0_9"/>
<proteinExistence type="predicted"/>
<dbReference type="AlphaFoldDB" id="A0A0S6U547"/>
<accession>A0A0S6U547</accession>
<evidence type="ECO:0000313" key="1">
    <source>
        <dbReference type="EMBL" id="GAE01399.1"/>
    </source>
</evidence>
<gene>
    <name evidence="1" type="ORF">CBO05C_1089</name>
</gene>
<dbReference type="Proteomes" id="UP000054164">
    <property type="component" value="Unassembled WGS sequence"/>
</dbReference>
<protein>
    <submittedName>
        <fullName evidence="1">Divergent AAA domain-containing protein</fullName>
    </submittedName>
</protein>